<dbReference type="Gene3D" id="3.60.10.10">
    <property type="entry name" value="Endonuclease/exonuclease/phosphatase"/>
    <property type="match status" value="1"/>
</dbReference>
<dbReference type="InParanoid" id="A0A0D0CHX9"/>
<proteinExistence type="predicted"/>
<reference evidence="1 2" key="1">
    <citation type="submission" date="2014-04" db="EMBL/GenBank/DDBJ databases">
        <authorList>
            <consortium name="DOE Joint Genome Institute"/>
            <person name="Kuo A."/>
            <person name="Kohler A."/>
            <person name="Jargeat P."/>
            <person name="Nagy L.G."/>
            <person name="Floudas D."/>
            <person name="Copeland A."/>
            <person name="Barry K.W."/>
            <person name="Cichocki N."/>
            <person name="Veneault-Fourrey C."/>
            <person name="LaButti K."/>
            <person name="Lindquist E.A."/>
            <person name="Lipzen A."/>
            <person name="Lundell T."/>
            <person name="Morin E."/>
            <person name="Murat C."/>
            <person name="Sun H."/>
            <person name="Tunlid A."/>
            <person name="Henrissat B."/>
            <person name="Grigoriev I.V."/>
            <person name="Hibbett D.S."/>
            <person name="Martin F."/>
            <person name="Nordberg H.P."/>
            <person name="Cantor M.N."/>
            <person name="Hua S.X."/>
        </authorList>
    </citation>
    <scope>NUCLEOTIDE SEQUENCE [LARGE SCALE GENOMIC DNA]</scope>
    <source>
        <strain evidence="1 2">Ve08.2h10</strain>
    </source>
</reference>
<dbReference type="EMBL" id="KN828547">
    <property type="protein sequence ID" value="KIK74808.1"/>
    <property type="molecule type" value="Genomic_DNA"/>
</dbReference>
<dbReference type="SUPFAM" id="SSF56219">
    <property type="entry name" value="DNase I-like"/>
    <property type="match status" value="1"/>
</dbReference>
<dbReference type="Proteomes" id="UP000054538">
    <property type="component" value="Unassembled WGS sequence"/>
</dbReference>
<evidence type="ECO:0000313" key="1">
    <source>
        <dbReference type="EMBL" id="KIK74808.1"/>
    </source>
</evidence>
<evidence type="ECO:0000313" key="2">
    <source>
        <dbReference type="Proteomes" id="UP000054538"/>
    </source>
</evidence>
<accession>A0A0D0CHX9</accession>
<evidence type="ECO:0008006" key="3">
    <source>
        <dbReference type="Google" id="ProtNLM"/>
    </source>
</evidence>
<dbReference type="OrthoDB" id="2840473at2759"/>
<dbReference type="InterPro" id="IPR036691">
    <property type="entry name" value="Endo/exonu/phosph_ase_sf"/>
</dbReference>
<protein>
    <recommendedName>
        <fullName evidence="3">Endonuclease/exonuclease/phosphatase domain-containing protein</fullName>
    </recommendedName>
</protein>
<name>A0A0D0CHX9_9AGAM</name>
<dbReference type="AlphaFoldDB" id="A0A0D0CHX9"/>
<gene>
    <name evidence="1" type="ORF">PAXRUDRAFT_174591</name>
</gene>
<sequence>MNNRHQDNTTHLQIWQQNLNASKDAQIPLLNGLNADNWDILTLQEPYIKPVNNTIST</sequence>
<organism evidence="1 2">
    <name type="scientific">Paxillus rubicundulus Ve08.2h10</name>
    <dbReference type="NCBI Taxonomy" id="930991"/>
    <lineage>
        <taxon>Eukaryota</taxon>
        <taxon>Fungi</taxon>
        <taxon>Dikarya</taxon>
        <taxon>Basidiomycota</taxon>
        <taxon>Agaricomycotina</taxon>
        <taxon>Agaricomycetes</taxon>
        <taxon>Agaricomycetidae</taxon>
        <taxon>Boletales</taxon>
        <taxon>Paxilineae</taxon>
        <taxon>Paxillaceae</taxon>
        <taxon>Paxillus</taxon>
    </lineage>
</organism>
<reference evidence="2" key="2">
    <citation type="submission" date="2015-01" db="EMBL/GenBank/DDBJ databases">
        <title>Evolutionary Origins and Diversification of the Mycorrhizal Mutualists.</title>
        <authorList>
            <consortium name="DOE Joint Genome Institute"/>
            <consortium name="Mycorrhizal Genomics Consortium"/>
            <person name="Kohler A."/>
            <person name="Kuo A."/>
            <person name="Nagy L.G."/>
            <person name="Floudas D."/>
            <person name="Copeland A."/>
            <person name="Barry K.W."/>
            <person name="Cichocki N."/>
            <person name="Veneault-Fourrey C."/>
            <person name="LaButti K."/>
            <person name="Lindquist E.A."/>
            <person name="Lipzen A."/>
            <person name="Lundell T."/>
            <person name="Morin E."/>
            <person name="Murat C."/>
            <person name="Riley R."/>
            <person name="Ohm R."/>
            <person name="Sun H."/>
            <person name="Tunlid A."/>
            <person name="Henrissat B."/>
            <person name="Grigoriev I.V."/>
            <person name="Hibbett D.S."/>
            <person name="Martin F."/>
        </authorList>
    </citation>
    <scope>NUCLEOTIDE SEQUENCE [LARGE SCALE GENOMIC DNA]</scope>
    <source>
        <strain evidence="2">Ve08.2h10</strain>
    </source>
</reference>
<dbReference type="HOGENOM" id="CLU_192419_1_0_1"/>
<keyword evidence="2" id="KW-1185">Reference proteome</keyword>